<feature type="chain" id="PRO_5012106073" description="Lipoprotein" evidence="1">
    <location>
        <begin position="24"/>
        <end position="293"/>
    </location>
</feature>
<dbReference type="KEGG" id="mbd:MEBOL_004790"/>
<dbReference type="RefSeq" id="WP_095979670.1">
    <property type="nucleotide sequence ID" value="NZ_CP022163.1"/>
</dbReference>
<reference evidence="2 3" key="1">
    <citation type="submission" date="2017-06" db="EMBL/GenBank/DDBJ databases">
        <authorList>
            <person name="Kim H.J."/>
            <person name="Triplett B.A."/>
        </authorList>
    </citation>
    <scope>NUCLEOTIDE SEQUENCE [LARGE SCALE GENOMIC DNA]</scope>
    <source>
        <strain evidence="2 3">DSM 14713</strain>
    </source>
</reference>
<evidence type="ECO:0000313" key="3">
    <source>
        <dbReference type="Proteomes" id="UP000217289"/>
    </source>
</evidence>
<accession>A0A250IJ98</accession>
<evidence type="ECO:0000313" key="2">
    <source>
        <dbReference type="EMBL" id="ATB31328.1"/>
    </source>
</evidence>
<organism evidence="2 3">
    <name type="scientific">Melittangium boletus DSM 14713</name>
    <dbReference type="NCBI Taxonomy" id="1294270"/>
    <lineage>
        <taxon>Bacteria</taxon>
        <taxon>Pseudomonadati</taxon>
        <taxon>Myxococcota</taxon>
        <taxon>Myxococcia</taxon>
        <taxon>Myxococcales</taxon>
        <taxon>Cystobacterineae</taxon>
        <taxon>Archangiaceae</taxon>
        <taxon>Melittangium</taxon>
    </lineage>
</organism>
<dbReference type="OrthoDB" id="5525306at2"/>
<feature type="signal peptide" evidence="1">
    <location>
        <begin position="1"/>
        <end position="23"/>
    </location>
</feature>
<protein>
    <recommendedName>
        <fullName evidence="4">Lipoprotein</fullName>
    </recommendedName>
</protein>
<dbReference type="Proteomes" id="UP000217289">
    <property type="component" value="Chromosome"/>
</dbReference>
<evidence type="ECO:0000256" key="1">
    <source>
        <dbReference type="SAM" id="SignalP"/>
    </source>
</evidence>
<keyword evidence="1" id="KW-0732">Signal</keyword>
<sequence length="293" mass="30843">MFRSLLRPSLMLACVLASGCGPAPEPEPVPSSEGALTQNLRWPRWIKIVAADFVGALDGAATGAGIGSVLGPEGAVIGAGVGAVITGAQASGEAAAQLTTTQGVVAGSRATVSPANSLNPFDSIGQHHNAGLDTLVSIIGPGGCIPNPFPFPFPRDRTKGPIWDYASRAMKAPQEFLSQPALEPAWNESLNFVATAADEDIEVSIQNRVKSGKMSAAVGERVIRYFNAIAPLDTDKMIEATKSFEKETLADKALKEQERTNLLRAYSVARYSAVYWADQAARKTASPWCGCSK</sequence>
<evidence type="ECO:0008006" key="4">
    <source>
        <dbReference type="Google" id="ProtNLM"/>
    </source>
</evidence>
<keyword evidence="3" id="KW-1185">Reference proteome</keyword>
<dbReference type="AlphaFoldDB" id="A0A250IJ98"/>
<name>A0A250IJ98_9BACT</name>
<dbReference type="PROSITE" id="PS51257">
    <property type="entry name" value="PROKAR_LIPOPROTEIN"/>
    <property type="match status" value="1"/>
</dbReference>
<gene>
    <name evidence="2" type="ORF">MEBOL_004790</name>
</gene>
<dbReference type="EMBL" id="CP022163">
    <property type="protein sequence ID" value="ATB31328.1"/>
    <property type="molecule type" value="Genomic_DNA"/>
</dbReference>
<proteinExistence type="predicted"/>